<evidence type="ECO:0000256" key="2">
    <source>
        <dbReference type="PROSITE-ProRule" id="PRU00850"/>
    </source>
</evidence>
<feature type="compositionally biased region" description="Low complexity" evidence="3">
    <location>
        <begin position="167"/>
        <end position="176"/>
    </location>
</feature>
<feature type="compositionally biased region" description="Low complexity" evidence="3">
    <location>
        <begin position="185"/>
        <end position="209"/>
    </location>
</feature>
<evidence type="ECO:0000256" key="1">
    <source>
        <dbReference type="ARBA" id="ARBA00023125"/>
    </source>
</evidence>
<feature type="compositionally biased region" description="Polar residues" evidence="3">
    <location>
        <begin position="783"/>
        <end position="797"/>
    </location>
</feature>
<dbReference type="Proteomes" id="UP000748756">
    <property type="component" value="Unassembled WGS sequence"/>
</dbReference>
<sequence>MADHLPRERSVSNASKHPDYQDRAEPRSSSISVDYTNAATNNNTSSNTMRHQYTEDNNSGGYSEAHNELQQQQQQQDQQQTQYDSSNNSNGHHYSSAPTSSGYPGNGAYLPHPIQTTGQALGNGSNGGVYSAHGGHPSNLHNSFASPTSPALSTSPLSPINTHNLYQQQQQQQQQQHGHYAYGHSQQASNGGQYQQQQQQPYYAHHASYPQEHHQHPLSPTAEGNGHYDYSGYPVPDNGNNNGHDENNTNNNNGNILSNGSYSSSSSSSHYPSHHHGSMDEQTGSPDMATGSERIAGDNIAAYASSAHSPTSESMMSGGLRNRKRSEVFATHESPYFFPAHQLYNVMSMDRSTSYTLKLAAKIDRGFFLASNDWTCYRRNYFQISACFFIPGLDTTQQPEVPCLLDYNGELLQVNRFLVCIGAQIQHGEKAIELVQHTPKRDKGPQITPKRMPVRAGGDLSPGPTGLQPYVVTYERVQFKTATANNGKRRAAQQYYQVHVDLFAETDTGAQILVANAFSAPLVVRGRSPGHYADNEEDAAAAGAGASSGPGTSSSTPYPSDERYPPTSSSYRNDSISSSNGGDYSYYPNYGYNSSSYPYQSLGSASHMAAQDYREDYHYNNGRHGSESYPASPLSPSGPHPHAYITPQVQHGFSPAASGAASPDMYSPSGFPENGGSHYQYGSTTYPQYPQQHPQGQHHHYHQDGQQQQQLNGQYDSYNGGQQYDQDTQDHESQLAGLRIHSPASPSSPLIGSPIGAMPRRQSFSSALSSKKAGGSNAGDRSSIGSTRKTRSISMSGITKRAPSKTRTSRTVPATPTKEHHSNGGILGSIGGVLGGIGGLGGIGHGVKGLGISNDRIPENPMEEQQS</sequence>
<feature type="compositionally biased region" description="Basic and acidic residues" evidence="3">
    <location>
        <begin position="1"/>
        <end position="26"/>
    </location>
</feature>
<evidence type="ECO:0000256" key="3">
    <source>
        <dbReference type="SAM" id="MobiDB-lite"/>
    </source>
</evidence>
<dbReference type="GO" id="GO:0003700">
    <property type="term" value="F:DNA-binding transcription factor activity"/>
    <property type="evidence" value="ECO:0007669"/>
    <property type="project" value="UniProtKB-UniRule"/>
</dbReference>
<evidence type="ECO:0000313" key="6">
    <source>
        <dbReference type="Proteomes" id="UP000748756"/>
    </source>
</evidence>
<dbReference type="Pfam" id="PF05224">
    <property type="entry name" value="NDT80_PhoG"/>
    <property type="match status" value="1"/>
</dbReference>
<feature type="compositionally biased region" description="Low complexity" evidence="3">
    <location>
        <begin position="540"/>
        <end position="559"/>
    </location>
</feature>
<feature type="compositionally biased region" description="Polar residues" evidence="3">
    <location>
        <begin position="91"/>
        <end position="103"/>
    </location>
</feature>
<accession>A0A9P5RX77</accession>
<dbReference type="InterPro" id="IPR037141">
    <property type="entry name" value="NDT80_DNA-bd_dom_sf"/>
</dbReference>
<dbReference type="GO" id="GO:0000228">
    <property type="term" value="C:nuclear chromosome"/>
    <property type="evidence" value="ECO:0007669"/>
    <property type="project" value="TreeGrafter"/>
</dbReference>
<dbReference type="PROSITE" id="PS51517">
    <property type="entry name" value="NDT80"/>
    <property type="match status" value="1"/>
</dbReference>
<dbReference type="OrthoDB" id="2288358at2759"/>
<dbReference type="Gene3D" id="2.60.40.1390">
    <property type="entry name" value="NDT80 DNA-binding domain"/>
    <property type="match status" value="2"/>
</dbReference>
<dbReference type="InterPro" id="IPR008967">
    <property type="entry name" value="p53-like_TF_DNA-bd_sf"/>
</dbReference>
<feature type="compositionally biased region" description="Low complexity" evidence="3">
    <location>
        <begin position="742"/>
        <end position="779"/>
    </location>
</feature>
<dbReference type="GO" id="GO:0003677">
    <property type="term" value="F:DNA binding"/>
    <property type="evidence" value="ECO:0007669"/>
    <property type="project" value="UniProtKB-KW"/>
</dbReference>
<feature type="region of interest" description="Disordered" evidence="3">
    <location>
        <begin position="1"/>
        <end position="292"/>
    </location>
</feature>
<name>A0A9P5RX77_9FUNG</name>
<dbReference type="InterPro" id="IPR052605">
    <property type="entry name" value="Fungal_trans_regulator"/>
</dbReference>
<reference evidence="5" key="1">
    <citation type="journal article" date="2020" name="Fungal Divers.">
        <title>Resolving the Mortierellaceae phylogeny through synthesis of multi-gene phylogenetics and phylogenomics.</title>
        <authorList>
            <person name="Vandepol N."/>
            <person name="Liber J."/>
            <person name="Desiro A."/>
            <person name="Na H."/>
            <person name="Kennedy M."/>
            <person name="Barry K."/>
            <person name="Grigoriev I.V."/>
            <person name="Miller A.N."/>
            <person name="O'Donnell K."/>
            <person name="Stajich J.E."/>
            <person name="Bonito G."/>
        </authorList>
    </citation>
    <scope>NUCLEOTIDE SEQUENCE</scope>
    <source>
        <strain evidence="5">NRRL 6426</strain>
    </source>
</reference>
<protein>
    <recommendedName>
        <fullName evidence="4">NDT80 domain-containing protein</fullName>
    </recommendedName>
</protein>
<dbReference type="EMBL" id="JAAAUQ010000644">
    <property type="protein sequence ID" value="KAF9148540.1"/>
    <property type="molecule type" value="Genomic_DNA"/>
</dbReference>
<feature type="compositionally biased region" description="Low complexity" evidence="3">
    <location>
        <begin position="686"/>
        <end position="695"/>
    </location>
</feature>
<evidence type="ECO:0000259" key="4">
    <source>
        <dbReference type="PROSITE" id="PS51517"/>
    </source>
</evidence>
<dbReference type="SUPFAM" id="SSF49417">
    <property type="entry name" value="p53-like transcription factors"/>
    <property type="match status" value="1"/>
</dbReference>
<keyword evidence="6" id="KW-1185">Reference proteome</keyword>
<feature type="region of interest" description="Disordered" evidence="3">
    <location>
        <begin position="529"/>
        <end position="578"/>
    </location>
</feature>
<dbReference type="AlphaFoldDB" id="A0A9P5RX77"/>
<dbReference type="PANTHER" id="PTHR35144">
    <property type="entry name" value="MEIOSIS-SPECIFIC TRANSCRIPTION FACTOR NDT80"/>
    <property type="match status" value="1"/>
</dbReference>
<feature type="compositionally biased region" description="Low complexity" evidence="3">
    <location>
        <begin position="654"/>
        <end position="663"/>
    </location>
</feature>
<evidence type="ECO:0000313" key="5">
    <source>
        <dbReference type="EMBL" id="KAF9148540.1"/>
    </source>
</evidence>
<comment type="caution">
    <text evidence="5">The sequence shown here is derived from an EMBL/GenBank/DDBJ whole genome shotgun (WGS) entry which is preliminary data.</text>
</comment>
<proteinExistence type="predicted"/>
<dbReference type="PANTHER" id="PTHR35144:SF2">
    <property type="entry name" value="MEIOSIS-SPECIFIC TRANSCRIPTION FACTOR NDT80"/>
    <property type="match status" value="1"/>
</dbReference>
<feature type="compositionally biased region" description="Polar residues" evidence="3">
    <location>
        <begin position="114"/>
        <end position="123"/>
    </location>
</feature>
<feature type="compositionally biased region" description="Low complexity" evidence="3">
    <location>
        <begin position="145"/>
        <end position="159"/>
    </location>
</feature>
<feature type="compositionally biased region" description="Polar residues" evidence="3">
    <location>
        <begin position="49"/>
        <end position="61"/>
    </location>
</feature>
<feature type="compositionally biased region" description="Polar residues" evidence="3">
    <location>
        <begin position="711"/>
        <end position="726"/>
    </location>
</feature>
<dbReference type="GO" id="GO:0051321">
    <property type="term" value="P:meiotic cell cycle"/>
    <property type="evidence" value="ECO:0007669"/>
    <property type="project" value="TreeGrafter"/>
</dbReference>
<feature type="compositionally biased region" description="Low complexity" evidence="3">
    <location>
        <begin position="36"/>
        <end position="48"/>
    </location>
</feature>
<dbReference type="InterPro" id="IPR024061">
    <property type="entry name" value="NDT80_DNA-bd_dom"/>
</dbReference>
<feature type="DNA-binding region" description="NDT80" evidence="2">
    <location>
        <begin position="302"/>
        <end position="536"/>
    </location>
</feature>
<feature type="compositionally biased region" description="Low complexity" evidence="3">
    <location>
        <begin position="238"/>
        <end position="271"/>
    </location>
</feature>
<feature type="compositionally biased region" description="Low complexity" evidence="3">
    <location>
        <begin position="568"/>
        <end position="578"/>
    </location>
</feature>
<feature type="region of interest" description="Disordered" evidence="3">
    <location>
        <begin position="618"/>
        <end position="824"/>
    </location>
</feature>
<dbReference type="GO" id="GO:0045944">
    <property type="term" value="P:positive regulation of transcription by RNA polymerase II"/>
    <property type="evidence" value="ECO:0007669"/>
    <property type="project" value="TreeGrafter"/>
</dbReference>
<feature type="domain" description="NDT80" evidence="4">
    <location>
        <begin position="302"/>
        <end position="536"/>
    </location>
</feature>
<feature type="compositionally biased region" description="Low complexity" evidence="3">
    <location>
        <begin position="70"/>
        <end position="90"/>
    </location>
</feature>
<keyword evidence="1 2" id="KW-0238">DNA-binding</keyword>
<organism evidence="5 6">
    <name type="scientific">Linnemannia schmuckeri</name>
    <dbReference type="NCBI Taxonomy" id="64567"/>
    <lineage>
        <taxon>Eukaryota</taxon>
        <taxon>Fungi</taxon>
        <taxon>Fungi incertae sedis</taxon>
        <taxon>Mucoromycota</taxon>
        <taxon>Mortierellomycotina</taxon>
        <taxon>Mortierellomycetes</taxon>
        <taxon>Mortierellales</taxon>
        <taxon>Mortierellaceae</taxon>
        <taxon>Linnemannia</taxon>
    </lineage>
</organism>
<feature type="region of interest" description="Disordered" evidence="3">
    <location>
        <begin position="440"/>
        <end position="460"/>
    </location>
</feature>
<gene>
    <name evidence="5" type="ORF">BG015_009720</name>
</gene>